<dbReference type="AlphaFoldDB" id="A0A3P6T155"/>
<protein>
    <recommendedName>
        <fullName evidence="5">Coiled-coil domain-containing protein 51</fullName>
    </recommendedName>
</protein>
<name>A0A3P6T155_LITSI</name>
<dbReference type="InterPro" id="IPR037660">
    <property type="entry name" value="CCDC51"/>
</dbReference>
<organism evidence="3 4">
    <name type="scientific">Litomosoides sigmodontis</name>
    <name type="common">Filarial nematode worm</name>
    <dbReference type="NCBI Taxonomy" id="42156"/>
    <lineage>
        <taxon>Eukaryota</taxon>
        <taxon>Metazoa</taxon>
        <taxon>Ecdysozoa</taxon>
        <taxon>Nematoda</taxon>
        <taxon>Chromadorea</taxon>
        <taxon>Rhabditida</taxon>
        <taxon>Spirurina</taxon>
        <taxon>Spiruromorpha</taxon>
        <taxon>Filarioidea</taxon>
        <taxon>Onchocercidae</taxon>
        <taxon>Litomosoides</taxon>
    </lineage>
</organism>
<feature type="transmembrane region" description="Helical" evidence="2">
    <location>
        <begin position="309"/>
        <end position="331"/>
    </location>
</feature>
<dbReference type="OrthoDB" id="6243211at2759"/>
<dbReference type="Proteomes" id="UP000277928">
    <property type="component" value="Unassembled WGS sequence"/>
</dbReference>
<dbReference type="OMA" id="STATTWW"/>
<proteinExistence type="predicted"/>
<evidence type="ECO:0000313" key="4">
    <source>
        <dbReference type="Proteomes" id="UP000277928"/>
    </source>
</evidence>
<evidence type="ECO:0000313" key="3">
    <source>
        <dbReference type="EMBL" id="VDK81692.1"/>
    </source>
</evidence>
<feature type="transmembrane region" description="Helical" evidence="2">
    <location>
        <begin position="156"/>
        <end position="175"/>
    </location>
</feature>
<dbReference type="PANTHER" id="PTHR28624:SF1">
    <property type="entry name" value="MITOCHONDRIAL POTASSIUM CHANNEL"/>
    <property type="match status" value="1"/>
</dbReference>
<feature type="coiled-coil region" evidence="1">
    <location>
        <begin position="48"/>
        <end position="89"/>
    </location>
</feature>
<keyword evidence="2" id="KW-0472">Membrane</keyword>
<evidence type="ECO:0000256" key="1">
    <source>
        <dbReference type="SAM" id="Coils"/>
    </source>
</evidence>
<keyword evidence="2" id="KW-1133">Transmembrane helix</keyword>
<dbReference type="PANTHER" id="PTHR28624">
    <property type="entry name" value="COILED-COIL DOMAIN-CONTAINING PROTEIN 51"/>
    <property type="match status" value="1"/>
</dbReference>
<keyword evidence="4" id="KW-1185">Reference proteome</keyword>
<keyword evidence="1" id="KW-0175">Coiled coil</keyword>
<gene>
    <name evidence="3" type="ORF">NLS_LOCUS5407</name>
</gene>
<reference evidence="3 4" key="1">
    <citation type="submission" date="2018-08" db="EMBL/GenBank/DDBJ databases">
        <authorList>
            <person name="Laetsch R D."/>
            <person name="Stevens L."/>
            <person name="Kumar S."/>
            <person name="Blaxter L. M."/>
        </authorList>
    </citation>
    <scope>NUCLEOTIDE SEQUENCE [LARGE SCALE GENOMIC DNA]</scope>
</reference>
<dbReference type="STRING" id="42156.A0A3P6T155"/>
<accession>A0A3P6T155</accession>
<evidence type="ECO:0008006" key="5">
    <source>
        <dbReference type="Google" id="ProtNLM"/>
    </source>
</evidence>
<evidence type="ECO:0000256" key="2">
    <source>
        <dbReference type="SAM" id="Phobius"/>
    </source>
</evidence>
<keyword evidence="2" id="KW-0812">Transmembrane</keyword>
<dbReference type="EMBL" id="UYRX01000405">
    <property type="protein sequence ID" value="VDK81692.1"/>
    <property type="molecule type" value="Genomic_DNA"/>
</dbReference>
<sequence>MPLYGSRLIYSKYISHRNLSSLPDTFKPVKLISRVISYIDDVTGATEIREAHTTLKQNEKKLQDAQASRRKKRDELDALQIRMKQIHSELDKFSRGDDKYLRLLTEEHAVIKSEQLLIAEVRKADEAEKAAFDELSSTLRTSRAKEQEQSDRVKTWTIIGSTFGALFGIVGAWVVNEVRMRKMKELIPDSALLSSLVKKMTVLVEKQQSEVAAFITDIRETMHLKAAEGIAIVTPNSGVTDNVLSDTIVTLLQEQNKVLTKELDSIKRLIAIELNLKSDAPNVVYVGSDMEDLLSKSEKNIESKMKLQTLVEVVFLYALMAVSLPLIYAFFKGP</sequence>